<proteinExistence type="predicted"/>
<accession>A0A8J8SV34</accession>
<dbReference type="InterPro" id="IPR023393">
    <property type="entry name" value="START-like_dom_sf"/>
</dbReference>
<keyword evidence="2" id="KW-1185">Reference proteome</keyword>
<name>A0A8J8SV34_HALGN</name>
<dbReference type="Proteomes" id="UP000785679">
    <property type="component" value="Unassembled WGS sequence"/>
</dbReference>
<dbReference type="PANTHER" id="PTHR34560">
    <property type="entry name" value="POLYKETIDE CYCLASE/DEHYDRASE/LIPID TRANSPORT SUPERFAMILY PROTEIN"/>
    <property type="match status" value="1"/>
</dbReference>
<dbReference type="AlphaFoldDB" id="A0A8J8SV34"/>
<evidence type="ECO:0000313" key="2">
    <source>
        <dbReference type="Proteomes" id="UP000785679"/>
    </source>
</evidence>
<protein>
    <submittedName>
        <fullName evidence="1">Uncharacterized protein</fullName>
    </submittedName>
</protein>
<dbReference type="PANTHER" id="PTHR34560:SF1">
    <property type="entry name" value="START DOMAIN-CONTAINING PROTEIN"/>
    <property type="match status" value="1"/>
</dbReference>
<sequence>MAKSVNLITDQLILDKIGTFHNPKRKDGLVENIVHIYGFEISPVSADEVSLRVIMHVDPRIPVIPDSLINFGTKQLGEEMVQKLLKFSKDLKGTKYETAIKDSENGQFYSWIKTYIAKYCEEKGWPYSFPDF</sequence>
<dbReference type="SUPFAM" id="SSF55961">
    <property type="entry name" value="Bet v1-like"/>
    <property type="match status" value="1"/>
</dbReference>
<reference evidence="1" key="1">
    <citation type="submission" date="2019-06" db="EMBL/GenBank/DDBJ databases">
        <authorList>
            <person name="Zheng W."/>
        </authorList>
    </citation>
    <scope>NUCLEOTIDE SEQUENCE</scope>
    <source>
        <strain evidence="1">QDHG01</strain>
    </source>
</reference>
<dbReference type="EMBL" id="RRYP01027988">
    <property type="protein sequence ID" value="TNV71764.1"/>
    <property type="molecule type" value="Genomic_DNA"/>
</dbReference>
<evidence type="ECO:0000313" key="1">
    <source>
        <dbReference type="EMBL" id="TNV71764.1"/>
    </source>
</evidence>
<comment type="caution">
    <text evidence="1">The sequence shown here is derived from an EMBL/GenBank/DDBJ whole genome shotgun (WGS) entry which is preliminary data.</text>
</comment>
<organism evidence="1 2">
    <name type="scientific">Halteria grandinella</name>
    <dbReference type="NCBI Taxonomy" id="5974"/>
    <lineage>
        <taxon>Eukaryota</taxon>
        <taxon>Sar</taxon>
        <taxon>Alveolata</taxon>
        <taxon>Ciliophora</taxon>
        <taxon>Intramacronucleata</taxon>
        <taxon>Spirotrichea</taxon>
        <taxon>Stichotrichia</taxon>
        <taxon>Sporadotrichida</taxon>
        <taxon>Halteriidae</taxon>
        <taxon>Halteria</taxon>
    </lineage>
</organism>
<dbReference type="OrthoDB" id="360784at2759"/>
<dbReference type="Gene3D" id="3.30.530.20">
    <property type="match status" value="1"/>
</dbReference>
<gene>
    <name evidence="1" type="ORF">FGO68_gene5661</name>
</gene>